<dbReference type="InterPro" id="IPR001387">
    <property type="entry name" value="Cro/C1-type_HTH"/>
</dbReference>
<feature type="domain" description="HTH cro/C1-type" evidence="1">
    <location>
        <begin position="93"/>
        <end position="147"/>
    </location>
</feature>
<sequence>MTPERAQAIARDVLAELTGARRGLTADSEGAAEAVLNERFPDLAEYDRTAVLFRINRMLSARATRAARARAGHEGIAAAREEPQGDSAVAEAITARREELGLSLDELAVSVGVAPARMRNFELAHRRVPVAILARIAQVLQVDLAWFSGERPVAPLAPAPAAVPESATVEAAPAAAAVAPAAAPARGDDPDRDELYGLFTSLAPGMRRHVVGIMREMIAECERVAAGDEPGRRSA</sequence>
<dbReference type="SUPFAM" id="SSF47413">
    <property type="entry name" value="lambda repressor-like DNA-binding domains"/>
    <property type="match status" value="1"/>
</dbReference>
<evidence type="ECO:0000259" key="1">
    <source>
        <dbReference type="PROSITE" id="PS50943"/>
    </source>
</evidence>
<dbReference type="AlphaFoldDB" id="A0A286GQH9"/>
<evidence type="ECO:0000313" key="2">
    <source>
        <dbReference type="EMBL" id="SOD97805.1"/>
    </source>
</evidence>
<dbReference type="Proteomes" id="UP000219621">
    <property type="component" value="Unassembled WGS sequence"/>
</dbReference>
<protein>
    <submittedName>
        <fullName evidence="2">Helix-turn-helix domain-containing protein</fullName>
    </submittedName>
</protein>
<dbReference type="GO" id="GO:0003677">
    <property type="term" value="F:DNA binding"/>
    <property type="evidence" value="ECO:0007669"/>
    <property type="project" value="InterPro"/>
</dbReference>
<evidence type="ECO:0000313" key="3">
    <source>
        <dbReference type="Proteomes" id="UP000219621"/>
    </source>
</evidence>
<proteinExistence type="predicted"/>
<gene>
    <name evidence="2" type="ORF">SAMN05421508_10788</name>
</gene>
<name>A0A286GQH9_9PROT</name>
<reference evidence="3" key="1">
    <citation type="submission" date="2017-09" db="EMBL/GenBank/DDBJ databases">
        <authorList>
            <person name="Varghese N."/>
            <person name="Submissions S."/>
        </authorList>
    </citation>
    <scope>NUCLEOTIDE SEQUENCE [LARGE SCALE GENOMIC DNA]</scope>
    <source>
        <strain evidence="3">USBA 140</strain>
    </source>
</reference>
<dbReference type="EMBL" id="OCNJ01000007">
    <property type="protein sequence ID" value="SOD97805.1"/>
    <property type="molecule type" value="Genomic_DNA"/>
</dbReference>
<dbReference type="Gene3D" id="1.10.260.40">
    <property type="entry name" value="lambda repressor-like DNA-binding domains"/>
    <property type="match status" value="1"/>
</dbReference>
<dbReference type="CDD" id="cd00093">
    <property type="entry name" value="HTH_XRE"/>
    <property type="match status" value="1"/>
</dbReference>
<dbReference type="SMART" id="SM00530">
    <property type="entry name" value="HTH_XRE"/>
    <property type="match status" value="1"/>
</dbReference>
<organism evidence="2 3">
    <name type="scientific">Caenispirillum bisanense</name>
    <dbReference type="NCBI Taxonomy" id="414052"/>
    <lineage>
        <taxon>Bacteria</taxon>
        <taxon>Pseudomonadati</taxon>
        <taxon>Pseudomonadota</taxon>
        <taxon>Alphaproteobacteria</taxon>
        <taxon>Rhodospirillales</taxon>
        <taxon>Novispirillaceae</taxon>
        <taxon>Caenispirillum</taxon>
    </lineage>
</organism>
<keyword evidence="3" id="KW-1185">Reference proteome</keyword>
<dbReference type="Pfam" id="PF01381">
    <property type="entry name" value="HTH_3"/>
    <property type="match status" value="1"/>
</dbReference>
<accession>A0A286GQH9</accession>
<dbReference type="InterPro" id="IPR010982">
    <property type="entry name" value="Lambda_DNA-bd_dom_sf"/>
</dbReference>
<dbReference type="PROSITE" id="PS50943">
    <property type="entry name" value="HTH_CROC1"/>
    <property type="match status" value="1"/>
</dbReference>